<gene>
    <name evidence="1" type="ORF">M9H77_22964</name>
</gene>
<evidence type="ECO:0000313" key="1">
    <source>
        <dbReference type="EMBL" id="KAI5663641.1"/>
    </source>
</evidence>
<accession>A0ACC0ASD0</accession>
<dbReference type="Proteomes" id="UP001060085">
    <property type="component" value="Linkage Group LG05"/>
</dbReference>
<keyword evidence="2" id="KW-1185">Reference proteome</keyword>
<comment type="caution">
    <text evidence="1">The sequence shown here is derived from an EMBL/GenBank/DDBJ whole genome shotgun (WGS) entry which is preliminary data.</text>
</comment>
<protein>
    <submittedName>
        <fullName evidence="1">Uncharacterized protein</fullName>
    </submittedName>
</protein>
<name>A0ACC0ASD0_CATRO</name>
<evidence type="ECO:0000313" key="2">
    <source>
        <dbReference type="Proteomes" id="UP001060085"/>
    </source>
</evidence>
<organism evidence="1 2">
    <name type="scientific">Catharanthus roseus</name>
    <name type="common">Madagascar periwinkle</name>
    <name type="synonym">Vinca rosea</name>
    <dbReference type="NCBI Taxonomy" id="4058"/>
    <lineage>
        <taxon>Eukaryota</taxon>
        <taxon>Viridiplantae</taxon>
        <taxon>Streptophyta</taxon>
        <taxon>Embryophyta</taxon>
        <taxon>Tracheophyta</taxon>
        <taxon>Spermatophyta</taxon>
        <taxon>Magnoliopsida</taxon>
        <taxon>eudicotyledons</taxon>
        <taxon>Gunneridae</taxon>
        <taxon>Pentapetalae</taxon>
        <taxon>asterids</taxon>
        <taxon>lamiids</taxon>
        <taxon>Gentianales</taxon>
        <taxon>Apocynaceae</taxon>
        <taxon>Rauvolfioideae</taxon>
        <taxon>Vinceae</taxon>
        <taxon>Catharanthinae</taxon>
        <taxon>Catharanthus</taxon>
    </lineage>
</organism>
<dbReference type="EMBL" id="CM044705">
    <property type="protein sequence ID" value="KAI5663641.1"/>
    <property type="molecule type" value="Genomic_DNA"/>
</dbReference>
<proteinExistence type="predicted"/>
<sequence>MLSLKAILTSFTPNKHAIFHGKEFFKRKSTSNLIFCKSGDSKSNPPPQGDLQKQELLAQIVLLQAQKLRLTDYLDETSAYLTQFAEEANAEIDQIGENAFKELDEAGARIMENIESRMQALEESAESNKLEIQENEKKLADFEDQIEKDRNEGLFFKNLKQKTPVDKAKAKKEMEKLKELTKKNAGSTARRNIYLALIGLIVLGISDVLISSSSDWRKAAVLGVILVGLLSQLFYEQRMLSEKEKTEKQKTK</sequence>
<reference evidence="2" key="1">
    <citation type="journal article" date="2023" name="Nat. Plants">
        <title>Single-cell RNA sequencing provides a high-resolution roadmap for understanding the multicellular compartmentation of specialized metabolism.</title>
        <authorList>
            <person name="Sun S."/>
            <person name="Shen X."/>
            <person name="Li Y."/>
            <person name="Li Y."/>
            <person name="Wang S."/>
            <person name="Li R."/>
            <person name="Zhang H."/>
            <person name="Shen G."/>
            <person name="Guo B."/>
            <person name="Wei J."/>
            <person name="Xu J."/>
            <person name="St-Pierre B."/>
            <person name="Chen S."/>
            <person name="Sun C."/>
        </authorList>
    </citation>
    <scope>NUCLEOTIDE SEQUENCE [LARGE SCALE GENOMIC DNA]</scope>
</reference>